<evidence type="ECO:0000313" key="10">
    <source>
        <dbReference type="EMBL" id="MDX6806898.1"/>
    </source>
</evidence>
<evidence type="ECO:0000256" key="2">
    <source>
        <dbReference type="ARBA" id="ARBA00004713"/>
    </source>
</evidence>
<dbReference type="RefSeq" id="WP_319845018.1">
    <property type="nucleotide sequence ID" value="NZ_JAXAFJ010000007.1"/>
</dbReference>
<comment type="catalytic activity">
    <reaction evidence="7 8">
        <text>lipid IVA (E. coli) + CMP-3-deoxy-beta-D-manno-octulosonate = alpha-Kdo-(2-&gt;6)-lipid IVA (E. coli) + CMP + H(+)</text>
        <dbReference type="Rhea" id="RHEA:28066"/>
        <dbReference type="ChEBI" id="CHEBI:15378"/>
        <dbReference type="ChEBI" id="CHEBI:58603"/>
        <dbReference type="ChEBI" id="CHEBI:60364"/>
        <dbReference type="ChEBI" id="CHEBI:60377"/>
        <dbReference type="ChEBI" id="CHEBI:85987"/>
        <dbReference type="EC" id="2.4.99.12"/>
    </reaction>
</comment>
<evidence type="ECO:0000256" key="7">
    <source>
        <dbReference type="ARBA" id="ARBA00049183"/>
    </source>
</evidence>
<evidence type="ECO:0000313" key="11">
    <source>
        <dbReference type="Proteomes" id="UP001274321"/>
    </source>
</evidence>
<sequence length="429" mass="46498">MADRPLLLSVYRSLLALIGTPVGTVLLRRREKQGKELAERLGERRGRAGLPRPEGRLIWVHAASVGEFNSVQPLLAALADRGFAVLLTTGTVSSARLAADRLPSGVVHQFVPLDVPSFVHRFLDHWQPDLVLFTESELWPVMLGALAGREVPVVIVNARMSDRSMRRWSRAKSSIGYLLDKVDLCLAQSEGDAERLRALGAHRVQNAGNLKFDVPPPEASAEALARVKSATFGRRILLAASTHPGESEDLVAVHTGLKETVRNLLTVIAPRHPGAADSIKAAAEEAGLLAVRRSEKPEPAYNTDIFIVDTIGELGLFYRSADLVFVGGSLVPHGGQNPIEPAKLGVPILHGPSVHNFVDIYAALDMEGGAVRVETRDRLAEAIARLFSATGERDAMREAANGVVQRHAGALERTLNALEPYLMQMSLSR</sequence>
<dbReference type="InterPro" id="IPR038107">
    <property type="entry name" value="Glycos_transf_N_sf"/>
</dbReference>
<dbReference type="Gene3D" id="3.40.50.11720">
    <property type="entry name" value="3-Deoxy-D-manno-octulosonic-acid transferase, N-terminal domain"/>
    <property type="match status" value="1"/>
</dbReference>
<name>A0ABU4RRW8_9HYPH</name>
<protein>
    <recommendedName>
        <fullName evidence="4 8">3-deoxy-D-manno-octulosonic acid transferase</fullName>
        <shortName evidence="8">Kdo transferase</shortName>
        <ecNumber evidence="3 8">2.4.99.12</ecNumber>
    </recommendedName>
    <alternativeName>
        <fullName evidence="6 8">Lipid IV(A) 3-deoxy-D-manno-octulosonic acid transferase</fullName>
    </alternativeName>
</protein>
<dbReference type="EMBL" id="JAXAFJ010000007">
    <property type="protein sequence ID" value="MDX6806898.1"/>
    <property type="molecule type" value="Genomic_DNA"/>
</dbReference>
<comment type="pathway">
    <text evidence="2 8">Bacterial outer membrane biogenesis; LPS core biosynthesis.</text>
</comment>
<keyword evidence="11" id="KW-1185">Reference proteome</keyword>
<dbReference type="GO" id="GO:0043842">
    <property type="term" value="F:Kdo transferase activity"/>
    <property type="evidence" value="ECO:0007669"/>
    <property type="project" value="UniProtKB-EC"/>
</dbReference>
<keyword evidence="8" id="KW-1003">Cell membrane</keyword>
<dbReference type="Gene3D" id="3.40.50.2000">
    <property type="entry name" value="Glycogen Phosphorylase B"/>
    <property type="match status" value="1"/>
</dbReference>
<organism evidence="10 11">
    <name type="scientific">Terrihabitans rhizophilus</name>
    <dbReference type="NCBI Taxonomy" id="3092662"/>
    <lineage>
        <taxon>Bacteria</taxon>
        <taxon>Pseudomonadati</taxon>
        <taxon>Pseudomonadota</taxon>
        <taxon>Alphaproteobacteria</taxon>
        <taxon>Hyphomicrobiales</taxon>
        <taxon>Terrihabitans</taxon>
    </lineage>
</organism>
<keyword evidence="8" id="KW-0472">Membrane</keyword>
<dbReference type="Proteomes" id="UP001274321">
    <property type="component" value="Unassembled WGS sequence"/>
</dbReference>
<feature type="domain" description="3-deoxy-D-manno-octulosonic-acid transferase N-terminal" evidence="9">
    <location>
        <begin position="40"/>
        <end position="214"/>
    </location>
</feature>
<evidence type="ECO:0000256" key="4">
    <source>
        <dbReference type="ARBA" id="ARBA00019077"/>
    </source>
</evidence>
<dbReference type="InterPro" id="IPR039901">
    <property type="entry name" value="Kdotransferase"/>
</dbReference>
<comment type="function">
    <text evidence="1 8">Involved in lipopolysaccharide (LPS) biosynthesis. Catalyzes the transfer of 3-deoxy-D-manno-octulosonate (Kdo) residue(s) from CMP-Kdo to lipid IV(A), the tetraacyldisaccharide-1,4'-bisphosphate precursor of lipid A.</text>
</comment>
<keyword evidence="5 8" id="KW-0808">Transferase</keyword>
<dbReference type="SUPFAM" id="SSF53756">
    <property type="entry name" value="UDP-Glycosyltransferase/glycogen phosphorylase"/>
    <property type="match status" value="1"/>
</dbReference>
<keyword evidence="10" id="KW-0328">Glycosyltransferase</keyword>
<evidence type="ECO:0000256" key="6">
    <source>
        <dbReference type="ARBA" id="ARBA00031445"/>
    </source>
</evidence>
<dbReference type="EC" id="2.4.99.12" evidence="3 8"/>
<evidence type="ECO:0000259" key="9">
    <source>
        <dbReference type="Pfam" id="PF04413"/>
    </source>
</evidence>
<proteinExistence type="inferred from homology"/>
<dbReference type="Pfam" id="PF04413">
    <property type="entry name" value="Glycos_transf_N"/>
    <property type="match status" value="1"/>
</dbReference>
<evidence type="ECO:0000256" key="8">
    <source>
        <dbReference type="RuleBase" id="RU365103"/>
    </source>
</evidence>
<dbReference type="PANTHER" id="PTHR42755:SF1">
    <property type="entry name" value="3-DEOXY-D-MANNO-OCTULOSONIC ACID TRANSFERASE, MITOCHONDRIAL-RELATED"/>
    <property type="match status" value="1"/>
</dbReference>
<dbReference type="PANTHER" id="PTHR42755">
    <property type="entry name" value="3-DEOXY-MANNO-OCTULOSONATE CYTIDYLYLTRANSFERASE"/>
    <property type="match status" value="1"/>
</dbReference>
<comment type="caution">
    <text evidence="10">The sequence shown here is derived from an EMBL/GenBank/DDBJ whole genome shotgun (WGS) entry which is preliminary data.</text>
</comment>
<reference evidence="10 11" key="1">
    <citation type="submission" date="2023-11" db="EMBL/GenBank/DDBJ databases">
        <authorList>
            <person name="Bao R."/>
        </authorList>
    </citation>
    <scope>NUCLEOTIDE SEQUENCE [LARGE SCALE GENOMIC DNA]</scope>
    <source>
        <strain evidence="10 11">PJ23</strain>
    </source>
</reference>
<evidence type="ECO:0000256" key="5">
    <source>
        <dbReference type="ARBA" id="ARBA00022679"/>
    </source>
</evidence>
<evidence type="ECO:0000256" key="3">
    <source>
        <dbReference type="ARBA" id="ARBA00012621"/>
    </source>
</evidence>
<accession>A0ABU4RRW8</accession>
<comment type="subcellular location">
    <subcellularLocation>
        <location evidence="8">Cell membrane</location>
    </subcellularLocation>
</comment>
<evidence type="ECO:0000256" key="1">
    <source>
        <dbReference type="ARBA" id="ARBA00003394"/>
    </source>
</evidence>
<keyword evidence="8" id="KW-0448">Lipopolysaccharide biosynthesis</keyword>
<comment type="similarity">
    <text evidence="8">Belongs to the glycosyltransferase group 1 family.</text>
</comment>
<gene>
    <name evidence="10" type="ORF">SCD90_12560</name>
</gene>
<dbReference type="InterPro" id="IPR007507">
    <property type="entry name" value="Glycos_transf_N"/>
</dbReference>